<accession>A0A1J5S9Y8</accession>
<dbReference type="EMBL" id="MLJW01000117">
    <property type="protein sequence ID" value="OIQ98555.1"/>
    <property type="molecule type" value="Genomic_DNA"/>
</dbReference>
<comment type="caution">
    <text evidence="1">The sequence shown here is derived from an EMBL/GenBank/DDBJ whole genome shotgun (WGS) entry which is preliminary data.</text>
</comment>
<proteinExistence type="predicted"/>
<name>A0A1J5S9Y8_9ZZZZ</name>
<dbReference type="AlphaFoldDB" id="A0A1J5S9Y8"/>
<gene>
    <name evidence="1" type="ORF">GALL_193800</name>
</gene>
<sequence>MQFSIKKFSLSLVAAVLLTATLAVQAGSANKHTYTEDQFLSAFSGKSQKIITEQLGAPAKKEQSIKPAGAASFMAKAGADDQNSKPVKVEMWYYHNLVKYDKKHTYKETELTFVNDRVMNIAFFNNR</sequence>
<reference evidence="1" key="1">
    <citation type="submission" date="2016-10" db="EMBL/GenBank/DDBJ databases">
        <title>Sequence of Gallionella enrichment culture.</title>
        <authorList>
            <person name="Poehlein A."/>
            <person name="Muehling M."/>
            <person name="Daniel R."/>
        </authorList>
    </citation>
    <scope>NUCLEOTIDE SEQUENCE</scope>
</reference>
<evidence type="ECO:0000313" key="1">
    <source>
        <dbReference type="EMBL" id="OIQ98555.1"/>
    </source>
</evidence>
<protein>
    <submittedName>
        <fullName evidence="1">Uncharacterized protein</fullName>
    </submittedName>
</protein>
<organism evidence="1">
    <name type="scientific">mine drainage metagenome</name>
    <dbReference type="NCBI Taxonomy" id="410659"/>
    <lineage>
        <taxon>unclassified sequences</taxon>
        <taxon>metagenomes</taxon>
        <taxon>ecological metagenomes</taxon>
    </lineage>
</organism>